<gene>
    <name evidence="6" type="ORF">GNLVRS02_ARAD1D45804g</name>
</gene>
<accession>A0A060TJB3</accession>
<reference evidence="6" key="2">
    <citation type="submission" date="2014-06" db="EMBL/GenBank/DDBJ databases">
        <title>The complete genome of Blastobotrys (Arxula) adeninivorans LS3 - a yeast of biotechnological interest.</title>
        <authorList>
            <person name="Kunze G."/>
            <person name="Gaillardin C."/>
            <person name="Czernicka M."/>
            <person name="Durrens P."/>
            <person name="Martin T."/>
            <person name="Boer E."/>
            <person name="Gabaldon T."/>
            <person name="Cruz J."/>
            <person name="Talla E."/>
            <person name="Marck C."/>
            <person name="Goffeau A."/>
            <person name="Barbe V."/>
            <person name="Baret P."/>
            <person name="Baronian K."/>
            <person name="Beier S."/>
            <person name="Bleykasten C."/>
            <person name="Bode R."/>
            <person name="Casaregola S."/>
            <person name="Despons L."/>
            <person name="Fairhead C."/>
            <person name="Giersberg M."/>
            <person name="Gierski P."/>
            <person name="Hahnel U."/>
            <person name="Hartmann A."/>
            <person name="Jankowska D."/>
            <person name="Jubin C."/>
            <person name="Jung P."/>
            <person name="Lafontaine I."/>
            <person name="Leh-Louis V."/>
            <person name="Lemaire M."/>
            <person name="Marcet-Houben M."/>
            <person name="Mascher M."/>
            <person name="Morel G."/>
            <person name="Richard G.-F."/>
            <person name="Riechen J."/>
            <person name="Sacerdot C."/>
            <person name="Sarkar A."/>
            <person name="Savel G."/>
            <person name="Schacherer J."/>
            <person name="Sherman D."/>
            <person name="Straub M.-L."/>
            <person name="Stein N."/>
            <person name="Thierry A."/>
            <person name="Trautwein-Schult A."/>
            <person name="Westhof E."/>
            <person name="Worch S."/>
            <person name="Dujon B."/>
            <person name="Souciet J.-L."/>
            <person name="Wincker P."/>
            <person name="Scholz U."/>
            <person name="Neuveglise N."/>
        </authorList>
    </citation>
    <scope>NUCLEOTIDE SEQUENCE</scope>
    <source>
        <strain evidence="6">LS3</strain>
    </source>
</reference>
<evidence type="ECO:0000259" key="5">
    <source>
        <dbReference type="Pfam" id="PF23411"/>
    </source>
</evidence>
<dbReference type="Pfam" id="PF23411">
    <property type="entry name" value="Beta-prop_Vps41"/>
    <property type="match status" value="1"/>
</dbReference>
<keyword evidence="2" id="KW-0653">Protein transport</keyword>
<dbReference type="PANTHER" id="PTHR12616:SF1">
    <property type="entry name" value="VACUOLAR PROTEIN SORTING-ASSOCIATED PROTEIN 41 HOMOLOG"/>
    <property type="match status" value="1"/>
</dbReference>
<dbReference type="Pfam" id="PF23556">
    <property type="entry name" value="TPR_Vps41"/>
    <property type="match status" value="1"/>
</dbReference>
<feature type="compositionally biased region" description="Basic and acidic residues" evidence="4">
    <location>
        <begin position="53"/>
        <end position="71"/>
    </location>
</feature>
<evidence type="ECO:0000313" key="6">
    <source>
        <dbReference type="EMBL" id="CDP38927.1"/>
    </source>
</evidence>
<evidence type="ECO:0000256" key="1">
    <source>
        <dbReference type="ARBA" id="ARBA00022448"/>
    </source>
</evidence>
<feature type="compositionally biased region" description="Polar residues" evidence="4">
    <location>
        <begin position="9"/>
        <end position="24"/>
    </location>
</feature>
<dbReference type="PhylomeDB" id="A0A060TJB3"/>
<dbReference type="InterPro" id="IPR057780">
    <property type="entry name" value="Beta-prop_Vps41"/>
</dbReference>
<name>A0A060TJB3_BLAAD</name>
<dbReference type="Gene3D" id="2.130.10.10">
    <property type="entry name" value="YVTN repeat-like/Quinoprotein amine dehydrogenase"/>
    <property type="match status" value="1"/>
</dbReference>
<evidence type="ECO:0000256" key="4">
    <source>
        <dbReference type="SAM" id="MobiDB-lite"/>
    </source>
</evidence>
<dbReference type="Gene3D" id="1.25.40.10">
    <property type="entry name" value="Tetratricopeptide repeat domain"/>
    <property type="match status" value="1"/>
</dbReference>
<dbReference type="GO" id="GO:0030897">
    <property type="term" value="C:HOPS complex"/>
    <property type="evidence" value="ECO:0007669"/>
    <property type="project" value="TreeGrafter"/>
</dbReference>
<dbReference type="InterPro" id="IPR011990">
    <property type="entry name" value="TPR-like_helical_dom_sf"/>
</dbReference>
<dbReference type="PROSITE" id="PS50236">
    <property type="entry name" value="CHCR"/>
    <property type="match status" value="1"/>
</dbReference>
<protein>
    <submittedName>
        <fullName evidence="6">ARAD1D45804p</fullName>
    </submittedName>
</protein>
<dbReference type="InterPro" id="IPR015943">
    <property type="entry name" value="WD40/YVTN_repeat-like_dom_sf"/>
</dbReference>
<dbReference type="InterPro" id="IPR045111">
    <property type="entry name" value="Vps41/Vps8"/>
</dbReference>
<feature type="repeat" description="CHCR" evidence="3">
    <location>
        <begin position="737"/>
        <end position="882"/>
    </location>
</feature>
<dbReference type="PANTHER" id="PTHR12616">
    <property type="entry name" value="VACUOLAR PROTEIN SORTING VPS41"/>
    <property type="match status" value="1"/>
</dbReference>
<dbReference type="GO" id="GO:0009267">
    <property type="term" value="P:cellular response to starvation"/>
    <property type="evidence" value="ECO:0007669"/>
    <property type="project" value="TreeGrafter"/>
</dbReference>
<keyword evidence="1" id="KW-0813">Transport</keyword>
<dbReference type="GO" id="GO:0016236">
    <property type="term" value="P:macroautophagy"/>
    <property type="evidence" value="ECO:0007669"/>
    <property type="project" value="TreeGrafter"/>
</dbReference>
<dbReference type="SUPFAM" id="SSF50978">
    <property type="entry name" value="WD40 repeat-like"/>
    <property type="match status" value="1"/>
</dbReference>
<evidence type="ECO:0000256" key="2">
    <source>
        <dbReference type="ARBA" id="ARBA00022927"/>
    </source>
</evidence>
<reference evidence="6" key="1">
    <citation type="submission" date="2014-02" db="EMBL/GenBank/DDBJ databases">
        <authorList>
            <person name="Genoscope - CEA"/>
        </authorList>
    </citation>
    <scope>NUCLEOTIDE SEQUENCE</scope>
    <source>
        <strain evidence="6">LS3</strain>
    </source>
</reference>
<proteinExistence type="predicted"/>
<feature type="compositionally biased region" description="Acidic residues" evidence="4">
    <location>
        <begin position="72"/>
        <end position="137"/>
    </location>
</feature>
<feature type="region of interest" description="Disordered" evidence="4">
    <location>
        <begin position="1"/>
        <end position="146"/>
    </location>
</feature>
<dbReference type="GO" id="GO:0006623">
    <property type="term" value="P:protein targeting to vacuole"/>
    <property type="evidence" value="ECO:0007669"/>
    <property type="project" value="InterPro"/>
</dbReference>
<feature type="domain" description="Vps41 beta-propeller" evidence="5">
    <location>
        <begin position="142"/>
        <end position="493"/>
    </location>
</feature>
<dbReference type="GO" id="GO:0005770">
    <property type="term" value="C:late endosome"/>
    <property type="evidence" value="ECO:0007669"/>
    <property type="project" value="TreeGrafter"/>
</dbReference>
<dbReference type="GO" id="GO:0034058">
    <property type="term" value="P:endosomal vesicle fusion"/>
    <property type="evidence" value="ECO:0007669"/>
    <property type="project" value="TreeGrafter"/>
</dbReference>
<dbReference type="InterPro" id="IPR036322">
    <property type="entry name" value="WD40_repeat_dom_sf"/>
</dbReference>
<organism evidence="6">
    <name type="scientific">Blastobotrys adeninivorans</name>
    <name type="common">Yeast</name>
    <name type="synonym">Arxula adeninivorans</name>
    <dbReference type="NCBI Taxonomy" id="409370"/>
    <lineage>
        <taxon>Eukaryota</taxon>
        <taxon>Fungi</taxon>
        <taxon>Dikarya</taxon>
        <taxon>Ascomycota</taxon>
        <taxon>Saccharomycotina</taxon>
        <taxon>Dipodascomycetes</taxon>
        <taxon>Dipodascales</taxon>
        <taxon>Trichomonascaceae</taxon>
        <taxon>Blastobotrys</taxon>
    </lineage>
</organism>
<evidence type="ECO:0000256" key="3">
    <source>
        <dbReference type="PROSITE-ProRule" id="PRU01006"/>
    </source>
</evidence>
<dbReference type="SMART" id="SM00299">
    <property type="entry name" value="CLH"/>
    <property type="match status" value="1"/>
</dbReference>
<sequence>MVPEGETDQGPTSPKTANDRSSSGVIEENVMSNEHEVNKSVGVTEEGVSDNAEGDHGSQNGDHENREHADENEVVDNDNEGDEEKEEEEEEGEEGEEGEEEEEGGAVEEDDDDDDEEDEEDEEDEDDSSDDDDEEESEPKFKYTRPKLPQTMFSDAVSTSLVTDSFFVFATHTGVIYILDNNLLPLSSYRAHSASVLALSTDGKSYVGSASMDGTVVIRSLLDSKDVFGTNFQRPVHALALDPNYATSKAFISGGMAGKMIYSERNWLGRRIDTTISPEDSTDDTIISAWWVHPSLIVWMTQAGIFFYSKVSKSVILQIPRPESTMRADLYNPRVCMPESNRIYIGWADTLWTFKLSIEKQTPAKSQGSHFKSAASVLIPSSGSVLSLPSEPKVELENTTTVPWLIGGLASYNEEIVAVLGYLPPKVDKSSGRRLAAPPPELKLYDLESNEEIYADVLSMNGFERLGVNDYHLGQHSATTYYIVSAKDAVVATKRDLKDRLEWLLEHNQYEDAWTMSENITSPQGRAKIGIQWVESIVSQDASNEQPDWSRAAQALRMVLHDGIGQDMMKQEWDTWGWIFIKSGKIDILSQVIPTDLSIGIDQNVYNEIIAYYVDHDQDKLLSFLRAWPVDLYDSEQVKRLMEDKLEEREGRQGLATQLTQALATVYVASDDPVPAVHHLLRIEDSSVVKLISDYSLLPQLVPQIPDIMTVNLTKESLKMAPIEKIRENSEETVELVAAARHQVLPSTVLEQLTLAGPEFDIMEFLYLEKLSSLDPFASREFGDMQVKLYAEFDRPKLLSFIQKNTNYNLGSAVQICETNSYIPELVYLLGKVGQNKRALKLIIEDLKDPERAIEFVTTQNDRDLWNDLIEYSIDKPDFLRILLDKGRDAIDPITILKQIPDHLEIPGFKSILLDVFMEKDISLSISKDVLEIMNSDAQKNSKQLREGQTRGHTVAADSENETHDFSQTLVVVDDDLVPEKELIGEVYTVDHDVSGVSVKRKIDHLLYILRQLPGRQ</sequence>
<dbReference type="InterPro" id="IPR000547">
    <property type="entry name" value="Clathrin_H-chain/VPS_repeat"/>
</dbReference>
<dbReference type="EMBL" id="HG937694">
    <property type="protein sequence ID" value="CDP38927.1"/>
    <property type="molecule type" value="Genomic_DNA"/>
</dbReference>
<dbReference type="AlphaFoldDB" id="A0A060TJB3"/>
<dbReference type="GO" id="GO:0098588">
    <property type="term" value="C:bounding membrane of organelle"/>
    <property type="evidence" value="ECO:0007669"/>
    <property type="project" value="UniProtKB-ARBA"/>
</dbReference>